<reference evidence="1" key="2">
    <citation type="submission" date="2023-01" db="EMBL/GenBank/DDBJ databases">
        <title>Draft genome sequence of Algimonas ampicilliniresistens strain NBRC 108219.</title>
        <authorList>
            <person name="Sun Q."/>
            <person name="Mori K."/>
        </authorList>
    </citation>
    <scope>NUCLEOTIDE SEQUENCE</scope>
    <source>
        <strain evidence="1">NBRC 108219</strain>
    </source>
</reference>
<dbReference type="InterPro" id="IPR021484">
    <property type="entry name" value="DUF3137"/>
</dbReference>
<reference evidence="1" key="1">
    <citation type="journal article" date="2014" name="Int. J. Syst. Evol. Microbiol.">
        <title>Complete genome of a new Firmicutes species belonging to the dominant human colonic microbiota ('Ruminococcus bicirculans') reveals two chromosomes and a selective capacity to utilize plant glucans.</title>
        <authorList>
            <consortium name="NISC Comparative Sequencing Program"/>
            <person name="Wegmann U."/>
            <person name="Louis P."/>
            <person name="Goesmann A."/>
            <person name="Henrissat B."/>
            <person name="Duncan S.H."/>
            <person name="Flint H.J."/>
        </authorList>
    </citation>
    <scope>NUCLEOTIDE SEQUENCE</scope>
    <source>
        <strain evidence="1">NBRC 108219</strain>
    </source>
</reference>
<dbReference type="EMBL" id="BSNK01000001">
    <property type="protein sequence ID" value="GLQ22903.1"/>
    <property type="molecule type" value="Genomic_DNA"/>
</dbReference>
<protein>
    <submittedName>
        <fullName evidence="1">Uncharacterized protein</fullName>
    </submittedName>
</protein>
<organism evidence="1 2">
    <name type="scientific">Algimonas ampicilliniresistens</name>
    <dbReference type="NCBI Taxonomy" id="1298735"/>
    <lineage>
        <taxon>Bacteria</taxon>
        <taxon>Pseudomonadati</taxon>
        <taxon>Pseudomonadota</taxon>
        <taxon>Alphaproteobacteria</taxon>
        <taxon>Maricaulales</taxon>
        <taxon>Robiginitomaculaceae</taxon>
        <taxon>Algimonas</taxon>
    </lineage>
</organism>
<sequence>MSVILPQGAVDIQALRLNLYDLLGHNYAAVSPSPGALLLLQSAKILHSPTGRFRCRGRVRGSAFDGKRFSVQEVRAHVADDEDEGGFDGLIISLSHKLRIYGRTVVLPDRGALNPRHVDGMKRVGFPSRTFEAKFEVYSDDQIEGRTLVPPDFMERLLAFDPILSGGHACVAFAGRQMHVVLPTGDQIRLSDEPHFDHLASASSHIAGEMAQIFDLVAQIDALHASADRHCPIERARARDDYYLSAIGSVEPAVQAAIQAGLIADHPQAKYLTPEASLIDPAFRGLLLPRV</sequence>
<keyword evidence="2" id="KW-1185">Reference proteome</keyword>
<name>A0ABQ5V602_9PROT</name>
<accession>A0ABQ5V602</accession>
<evidence type="ECO:0000313" key="1">
    <source>
        <dbReference type="EMBL" id="GLQ22903.1"/>
    </source>
</evidence>
<comment type="caution">
    <text evidence="1">The sequence shown here is derived from an EMBL/GenBank/DDBJ whole genome shotgun (WGS) entry which is preliminary data.</text>
</comment>
<dbReference type="Proteomes" id="UP001161391">
    <property type="component" value="Unassembled WGS sequence"/>
</dbReference>
<gene>
    <name evidence="1" type="ORF">GCM10007853_07770</name>
</gene>
<dbReference type="Pfam" id="PF11335">
    <property type="entry name" value="DUF3137"/>
    <property type="match status" value="1"/>
</dbReference>
<evidence type="ECO:0000313" key="2">
    <source>
        <dbReference type="Proteomes" id="UP001161391"/>
    </source>
</evidence>
<dbReference type="RefSeq" id="WP_284387758.1">
    <property type="nucleotide sequence ID" value="NZ_BSNK01000001.1"/>
</dbReference>
<proteinExistence type="predicted"/>